<protein>
    <submittedName>
        <fullName evidence="2">Deoxynucleotidyltransferase terminal-interacting protein 1</fullName>
    </submittedName>
</protein>
<evidence type="ECO:0000313" key="2">
    <source>
        <dbReference type="EMBL" id="KAJ6644619.1"/>
    </source>
</evidence>
<dbReference type="PANTHER" id="PTHR23399">
    <property type="entry name" value="DEOXYNUCLEOTIDYLTRANSFERASE TERMINAL-INTERACTING PROTEIN 1"/>
    <property type="match status" value="1"/>
</dbReference>
<keyword evidence="3" id="KW-1185">Reference proteome</keyword>
<dbReference type="Proteomes" id="UP001151699">
    <property type="component" value="Chromosome B"/>
</dbReference>
<sequence length="274" mass="31203">IRKEEDYSWCDMVIQRNWKASTSSIENIQHSSSESDSNSSCLTMSTSLGNNNNKKIISTPQMAESVHRALKGRFTPGRSYSTQSNSDIAIRSMEMMRINIQDEFDREINAIVKNYIDLQKMSCSLLENAKIQYYSQSLAQSSIKIKSESVDIGGQSIQHQLLSMKPSDSAKRKLPEAHRENQNNIPEKKFAIQSSIQLKPAGRAKQIYWNVSNLNTDTLFVLDFKADKAFGFSPELHKERLACKHIELIRYVPDGADKDWMIQQKILSPAHKNV</sequence>
<dbReference type="InterPro" id="IPR026064">
    <property type="entry name" value="TdIF1"/>
</dbReference>
<dbReference type="PANTHER" id="PTHR23399:SF2">
    <property type="entry name" value="DEOXYNUCLEOTIDYLTRANSFERASE TERMINAL-INTERACTING PROTEIN 1"/>
    <property type="match status" value="1"/>
</dbReference>
<dbReference type="EMBL" id="WJQU01000002">
    <property type="protein sequence ID" value="KAJ6644619.1"/>
    <property type="molecule type" value="Genomic_DNA"/>
</dbReference>
<dbReference type="OrthoDB" id="5860246at2759"/>
<evidence type="ECO:0000313" key="3">
    <source>
        <dbReference type="Proteomes" id="UP001151699"/>
    </source>
</evidence>
<dbReference type="Pfam" id="PF21229">
    <property type="entry name" value="TdIF1_2nd"/>
    <property type="match status" value="1"/>
</dbReference>
<gene>
    <name evidence="2" type="primary">Dnttip1</name>
    <name evidence="2" type="ORF">Bhyg_09588</name>
</gene>
<proteinExistence type="predicted"/>
<evidence type="ECO:0000259" key="1">
    <source>
        <dbReference type="Pfam" id="PF21229"/>
    </source>
</evidence>
<organism evidence="2 3">
    <name type="scientific">Pseudolycoriella hygida</name>
    <dbReference type="NCBI Taxonomy" id="35572"/>
    <lineage>
        <taxon>Eukaryota</taxon>
        <taxon>Metazoa</taxon>
        <taxon>Ecdysozoa</taxon>
        <taxon>Arthropoda</taxon>
        <taxon>Hexapoda</taxon>
        <taxon>Insecta</taxon>
        <taxon>Pterygota</taxon>
        <taxon>Neoptera</taxon>
        <taxon>Endopterygota</taxon>
        <taxon>Diptera</taxon>
        <taxon>Nematocera</taxon>
        <taxon>Sciaroidea</taxon>
        <taxon>Sciaridae</taxon>
        <taxon>Pseudolycoriella</taxon>
    </lineage>
</organism>
<comment type="caution">
    <text evidence="2">The sequence shown here is derived from an EMBL/GenBank/DDBJ whole genome shotgun (WGS) entry which is preliminary data.</text>
</comment>
<accession>A0A9Q0N8M6</accession>
<feature type="non-terminal residue" evidence="2">
    <location>
        <position position="274"/>
    </location>
</feature>
<dbReference type="InterPro" id="IPR049121">
    <property type="entry name" value="TdIF1_C"/>
</dbReference>
<reference evidence="2" key="1">
    <citation type="submission" date="2022-07" db="EMBL/GenBank/DDBJ databases">
        <authorList>
            <person name="Trinca V."/>
            <person name="Uliana J.V.C."/>
            <person name="Torres T.T."/>
            <person name="Ward R.J."/>
            <person name="Monesi N."/>
        </authorList>
    </citation>
    <scope>NUCLEOTIDE SEQUENCE</scope>
    <source>
        <strain evidence="2">HSMRA1968</strain>
        <tissue evidence="2">Whole embryos</tissue>
    </source>
</reference>
<dbReference type="GO" id="GO:0031491">
    <property type="term" value="F:nucleosome binding"/>
    <property type="evidence" value="ECO:0007669"/>
    <property type="project" value="TreeGrafter"/>
</dbReference>
<dbReference type="GO" id="GO:0005634">
    <property type="term" value="C:nucleus"/>
    <property type="evidence" value="ECO:0007669"/>
    <property type="project" value="TreeGrafter"/>
</dbReference>
<feature type="non-terminal residue" evidence="2">
    <location>
        <position position="1"/>
    </location>
</feature>
<name>A0A9Q0N8M6_9DIPT</name>
<dbReference type="GO" id="GO:0003677">
    <property type="term" value="F:DNA binding"/>
    <property type="evidence" value="ECO:0007669"/>
    <property type="project" value="InterPro"/>
</dbReference>
<dbReference type="AlphaFoldDB" id="A0A9Q0N8M6"/>
<feature type="domain" description="TdIF1 C-terminal" evidence="1">
    <location>
        <begin position="217"/>
        <end position="269"/>
    </location>
</feature>